<feature type="compositionally biased region" description="Acidic residues" evidence="10">
    <location>
        <begin position="709"/>
        <end position="720"/>
    </location>
</feature>
<dbReference type="InterPro" id="IPR006575">
    <property type="entry name" value="RWD_dom"/>
</dbReference>
<dbReference type="Gene3D" id="2.130.10.10">
    <property type="entry name" value="YVTN repeat-like/Quinoprotein amine dehydrogenase"/>
    <property type="match status" value="1"/>
</dbReference>
<dbReference type="GO" id="GO:1904263">
    <property type="term" value="P:positive regulation of TORC1 signaling"/>
    <property type="evidence" value="ECO:0007669"/>
    <property type="project" value="TreeGrafter"/>
</dbReference>
<feature type="repeat" description="WD" evidence="8">
    <location>
        <begin position="196"/>
        <end position="231"/>
    </location>
</feature>
<dbReference type="InterPro" id="IPR036322">
    <property type="entry name" value="WD40_repeat_dom_sf"/>
</dbReference>
<evidence type="ECO:0000259" key="13">
    <source>
        <dbReference type="PROSITE" id="PS50908"/>
    </source>
</evidence>
<dbReference type="Pfam" id="PF00400">
    <property type="entry name" value="WD40"/>
    <property type="match status" value="2"/>
</dbReference>
<evidence type="ECO:0000256" key="3">
    <source>
        <dbReference type="ARBA" id="ARBA00022737"/>
    </source>
</evidence>
<dbReference type="SUPFAM" id="SSF47473">
    <property type="entry name" value="EF-hand"/>
    <property type="match status" value="1"/>
</dbReference>
<dbReference type="SMART" id="SM00320">
    <property type="entry name" value="WD40"/>
    <property type="match status" value="5"/>
</dbReference>
<dbReference type="InterPro" id="IPR036872">
    <property type="entry name" value="CH_dom_sf"/>
</dbReference>
<dbReference type="FunFam" id="1.10.418.10:FF:000016">
    <property type="entry name" value="Probable fimbrin"/>
    <property type="match status" value="1"/>
</dbReference>
<dbReference type="SMART" id="SM00591">
    <property type="entry name" value="RWD"/>
    <property type="match status" value="1"/>
</dbReference>
<dbReference type="VEuPathDB" id="FungiDB:C5L36_0A05090"/>
<dbReference type="SMART" id="SM00033">
    <property type="entry name" value="CH"/>
    <property type="match status" value="4"/>
</dbReference>
<dbReference type="GO" id="GO:0034198">
    <property type="term" value="P:cellular response to amino acid starvation"/>
    <property type="evidence" value="ECO:0007669"/>
    <property type="project" value="TreeGrafter"/>
</dbReference>
<dbReference type="FunFam" id="1.10.418.10:FF:000027">
    <property type="entry name" value="Probable fimbrin"/>
    <property type="match status" value="1"/>
</dbReference>
<evidence type="ECO:0000259" key="11">
    <source>
        <dbReference type="PROSITE" id="PS50021"/>
    </source>
</evidence>
<dbReference type="PROSITE" id="PS50222">
    <property type="entry name" value="EF_HAND_2"/>
    <property type="match status" value="1"/>
</dbReference>
<dbReference type="GO" id="GO:0005509">
    <property type="term" value="F:calcium ion binding"/>
    <property type="evidence" value="ECO:0007669"/>
    <property type="project" value="InterPro"/>
</dbReference>
<dbReference type="CDD" id="cd21300">
    <property type="entry name" value="CH_FIMB_rpt3"/>
    <property type="match status" value="1"/>
</dbReference>
<dbReference type="PROSITE" id="PS50021">
    <property type="entry name" value="CH"/>
    <property type="match status" value="4"/>
</dbReference>
<dbReference type="SUPFAM" id="SSF47576">
    <property type="entry name" value="Calponin-homology domain, CH-domain"/>
    <property type="match status" value="1"/>
</dbReference>
<feature type="region of interest" description="Disordered" evidence="10">
    <location>
        <begin position="578"/>
        <end position="634"/>
    </location>
</feature>
<evidence type="ECO:0000256" key="6">
    <source>
        <dbReference type="ARBA" id="ARBA00038452"/>
    </source>
</evidence>
<dbReference type="InterPro" id="IPR002048">
    <property type="entry name" value="EF_hand_dom"/>
</dbReference>
<protein>
    <recommendedName>
        <fullName evidence="7">Fimbrin</fullName>
    </recommendedName>
</protein>
<feature type="domain" description="EF-hand" evidence="12">
    <location>
        <begin position="1552"/>
        <end position="1587"/>
    </location>
</feature>
<evidence type="ECO:0000256" key="2">
    <source>
        <dbReference type="ARBA" id="ARBA00022723"/>
    </source>
</evidence>
<dbReference type="PROSITE" id="PS50082">
    <property type="entry name" value="WD_REPEATS_2"/>
    <property type="match status" value="2"/>
</dbReference>
<dbReference type="GO" id="GO:0005774">
    <property type="term" value="C:vacuolar membrane"/>
    <property type="evidence" value="ECO:0007669"/>
    <property type="project" value="TreeGrafter"/>
</dbReference>
<feature type="domain" description="Calponin-homology (CH)" evidence="11">
    <location>
        <begin position="1780"/>
        <end position="1883"/>
    </location>
</feature>
<evidence type="ECO:0000256" key="4">
    <source>
        <dbReference type="ARBA" id="ARBA00022837"/>
    </source>
</evidence>
<dbReference type="Pfam" id="PF00307">
    <property type="entry name" value="CH"/>
    <property type="match status" value="4"/>
</dbReference>
<dbReference type="InterPro" id="IPR024274">
    <property type="entry name" value="APC9"/>
</dbReference>
<dbReference type="EMBL" id="NHMM01000002">
    <property type="protein sequence ID" value="OUT23397.1"/>
    <property type="molecule type" value="Genomic_DNA"/>
</dbReference>
<evidence type="ECO:0000313" key="15">
    <source>
        <dbReference type="Proteomes" id="UP000195871"/>
    </source>
</evidence>
<sequence>MSKTKSPYDSITFGNPLSLRVDSNYLSIMSISPCGRDAVLAGRKGLLVVDLDDPFAAPRWLHHETSWEVADVQWSPHASKPSWIVSTSNQKAMVWNLARPSTNAIEYVLHNHTRAITDIHFHPQNPEMLATCSVDSFVIAWDLRCPNRPVQQWSDWRSGASQVKWNYKDPNILASSHANNIQIWDIRKGALPMKSIEGHDAKINGLDWSRENKYELISCSNDMSVKFWSFDKEYEKPVYTIRTDFPVAKTRHLPFGNHACGIMPMRGGNNSLYLVNYQGKNGEDKLEPVYTFKGHHEPVKDFVWRSRHSSNSDIDDREFQLVTWSADKDLRLWPITDEIYESVNFKRNQPLPKGEKFVDFEYKSYRPEPPVSTDNKLIIRHKSQRFLGSYNGTVKTAGEFNHLNWISGIKFGQSAFQNTSDDPNSASYGDNSTRPLNLGEEFSNVGHKFPKLRFERISVSTGVLVISLNGPWSSENKDDLIFIRIEFNFPVGYPSPEAIPRFKIEDTYELKSDKKQEILTNLQNISSRLCSHKRFCLETCLRYLLGEKVDVDLELEQALDTYDLNYVSGENDELFSASQNISSNESDGSISDIGYGFEDEDDDDEEEDDDYDDEGENEGESFTAARSKKGTNVHVKKAPFDSTPVSKGCGAIWTASGHLVCFFMSKEQDKEQHLIKFGQQGFSLVRNLKRKPVSSGLQINKQSYNNDERDTDSESSDDSLAEDFNDLQYDRLYRSRVPELLRNVNNSESRHFSSNARSNVVSVVTEKSQHTSNSKNNQNKNLIKIYDFRHLIPAKMELAYEYRILGDEPSLLAQHNALVAEKYGYTTIANCWKMLSIILMKDVVIDADSAANLLKKIGRDSSNLDILNNYRFYWGFHPFGGAWLVKLMFEYFEKVKDIQMLAVLSCILYENDEIKDHPEVPINLPFSHYNKMGKPSLNHESSIVSLQRDSNPLRHDLLNGGKLSPLVHNKVSFDRRNTRSIYPASPVDAIHHRMESVSTLSSYEYDDHSFKSSSPAGDMIMNSIKVSHNRRGIRHKNTTGINLFQGSDIHSNLSVAPQLSRSVSLHSNVFSQQFSRAVPVRMNSNDKVMADEIPKVNIQMMNTTELDLYENQYCVNIESFVDLKKLEDYRRQYASILFSWGLPANRLKVLKFNYSSKSEASSNDFKEHYGAVGWCEDFKYQATESPLEKWKNIQDETQAIKSLGQSIPATKGRDNSNYSYLESMKKAPAKKRSASRPESITPTLNLKLKNSKIRNILCNSSATNERGGKFLDIEACSPASANSEASFLSKTESLIINSESKNDMNEYDYKTFSTNHPLRLSKVKAFEQGEMTTKMFFSKFNSNCIKNKDCNKRNTYTRHSTDERLILQVPGISKEQSASMLGYKDESLSAQGAHESRKLTQGGGTHNNAERRILMMKKALKPMSQDDIAYLPNVFQNSSEFLTNLEPQEIEFWELMNKEFEEEMEALREEFSYKMEERSALVDESIIQLLKQARGSYSTLDRGKVSLDSEIGQVIQKRLFGLIEDFRNIDIDEKGWADKKDVIENVSKSGKASYDEVREALKNVSVDASGHVELDDFVELNAKLKEMKSGSGANAPSSGVAIPGAEKSETFVRNKAKVVLGSGGRTLHTIDDEERVEFTRHINSVLAGDALVGNRVPFDLDTFQLFDECTDGLVLSSLINDSVPDTIDTRVLNLPKNGKALNNFKLLENANIVLNSAKAIGCIVVNVHSEDIIDGKEHLILGLIWQIIRRGLLSKIDIKLHPELYRLLEDDETLEQFLRLPPEKILLRWFNYHLAAAGWNRRVNNFSQDVSDGENYTILLNQLAPQLCSKAPLQTPDLLQRAEQILVNADKLECRKYLTPKALVAGNPKLNLAFVAHLFNTHPGLDPIAEEEKPEIEEFDAEGEREARVFTLWLNSLDVQPPVVSLFEDLKDGTILLEAYDKVMPGSVDWRHINKRPTNGGELSRFKALENTNYCVAIGQANRFSLVGIEGSDIIDGNKVLTLGLVWQLMRRNINNTLSSLSINGREVSDMDILKWANTMAAKGGKSSGIRSFKDPSLSTGVFLLDVLNGIKPGYVDYDIVTPGNTDEDKYANARLAISIARKLGALIWLVPEDINEVRSRLILTFVGSLMSLRE</sequence>
<dbReference type="FunFam" id="1.10.418.10:FF:000010">
    <property type="entry name" value="Plastin-3 isoform 1"/>
    <property type="match status" value="1"/>
</dbReference>
<feature type="domain" description="Calponin-homology (CH)" evidence="11">
    <location>
        <begin position="2027"/>
        <end position="2135"/>
    </location>
</feature>
<evidence type="ECO:0000256" key="5">
    <source>
        <dbReference type="ARBA" id="ARBA00023203"/>
    </source>
</evidence>
<dbReference type="InterPro" id="IPR001680">
    <property type="entry name" value="WD40_rpt"/>
</dbReference>
<feature type="compositionally biased region" description="Polar residues" evidence="10">
    <location>
        <begin position="695"/>
        <end position="705"/>
    </location>
</feature>
<feature type="repeat" description="WD" evidence="8">
    <location>
        <begin position="109"/>
        <end position="144"/>
    </location>
</feature>
<dbReference type="PANTHER" id="PTHR46170:SF1">
    <property type="entry name" value="GATOR COMPLEX PROTEIN WDR59"/>
    <property type="match status" value="1"/>
</dbReference>
<evidence type="ECO:0000313" key="14">
    <source>
        <dbReference type="EMBL" id="OUT23397.1"/>
    </source>
</evidence>
<accession>A0A1Z8JS13</accession>
<dbReference type="GO" id="GO:0035591">
    <property type="term" value="F:signaling adaptor activity"/>
    <property type="evidence" value="ECO:0007669"/>
    <property type="project" value="TreeGrafter"/>
</dbReference>
<dbReference type="PROSITE" id="PS50294">
    <property type="entry name" value="WD_REPEATS_REGION"/>
    <property type="match status" value="2"/>
</dbReference>
<evidence type="ECO:0000256" key="8">
    <source>
        <dbReference type="PROSITE-ProRule" id="PRU00221"/>
    </source>
</evidence>
<feature type="compositionally biased region" description="Acidic residues" evidence="10">
    <location>
        <begin position="597"/>
        <end position="619"/>
    </location>
</feature>
<dbReference type="PROSITE" id="PS50908">
    <property type="entry name" value="RWD"/>
    <property type="match status" value="1"/>
</dbReference>
<dbReference type="Proteomes" id="UP000195871">
    <property type="component" value="Unassembled WGS sequence"/>
</dbReference>
<dbReference type="GO" id="GO:0030479">
    <property type="term" value="C:actin cortical patch"/>
    <property type="evidence" value="ECO:0007669"/>
    <property type="project" value="UniProtKB-ARBA"/>
</dbReference>
<dbReference type="GO" id="GO:0035859">
    <property type="term" value="C:Seh1-associated complex"/>
    <property type="evidence" value="ECO:0007669"/>
    <property type="project" value="TreeGrafter"/>
</dbReference>
<evidence type="ECO:0000256" key="9">
    <source>
        <dbReference type="SAM" id="Coils"/>
    </source>
</evidence>
<proteinExistence type="inferred from homology"/>
<feature type="domain" description="RWD" evidence="13">
    <location>
        <begin position="440"/>
        <end position="551"/>
    </location>
</feature>
<dbReference type="PROSITE" id="PS00020">
    <property type="entry name" value="ACTININ_2"/>
    <property type="match status" value="2"/>
</dbReference>
<dbReference type="Gene3D" id="1.10.418.10">
    <property type="entry name" value="Calponin-like domain"/>
    <property type="match status" value="4"/>
</dbReference>
<dbReference type="InterPro" id="IPR015943">
    <property type="entry name" value="WD40/YVTN_repeat-like_dom_sf"/>
</dbReference>
<feature type="compositionally biased region" description="Polar residues" evidence="10">
    <location>
        <begin position="578"/>
        <end position="589"/>
    </location>
</feature>
<keyword evidence="3" id="KW-0677">Repeat</keyword>
<dbReference type="VEuPathDB" id="FungiDB:C5L36_0A05110"/>
<dbReference type="InterPro" id="IPR049567">
    <property type="entry name" value="WDR59-like"/>
</dbReference>
<dbReference type="GO" id="GO:0005680">
    <property type="term" value="C:anaphase-promoting complex"/>
    <property type="evidence" value="ECO:0007669"/>
    <property type="project" value="InterPro"/>
</dbReference>
<dbReference type="PROSITE" id="PS00019">
    <property type="entry name" value="ACTININ_1"/>
    <property type="match status" value="1"/>
</dbReference>
<dbReference type="Pfam" id="PF12856">
    <property type="entry name" value="ANAPC9"/>
    <property type="match status" value="1"/>
</dbReference>
<keyword evidence="4" id="KW-0106">Calcium</keyword>
<keyword evidence="9" id="KW-0175">Coiled coil</keyword>
<evidence type="ECO:0000256" key="7">
    <source>
        <dbReference type="ARBA" id="ARBA00073963"/>
    </source>
</evidence>
<name>A0A1Z8JS13_PICKU</name>
<evidence type="ECO:0000259" key="12">
    <source>
        <dbReference type="PROSITE" id="PS50222"/>
    </source>
</evidence>
<organism evidence="14 15">
    <name type="scientific">Pichia kudriavzevii</name>
    <name type="common">Yeast</name>
    <name type="synonym">Issatchenkia orientalis</name>
    <dbReference type="NCBI Taxonomy" id="4909"/>
    <lineage>
        <taxon>Eukaryota</taxon>
        <taxon>Fungi</taxon>
        <taxon>Dikarya</taxon>
        <taxon>Ascomycota</taxon>
        <taxon>Saccharomycotina</taxon>
        <taxon>Pichiomycetes</taxon>
        <taxon>Pichiales</taxon>
        <taxon>Pichiaceae</taxon>
        <taxon>Pichia</taxon>
    </lineage>
</organism>
<dbReference type="GO" id="GO:0051017">
    <property type="term" value="P:actin filament bundle assembly"/>
    <property type="evidence" value="ECO:0007669"/>
    <property type="project" value="UniProtKB-ARBA"/>
</dbReference>
<dbReference type="FunFam" id="1.10.418.10:FF:000042">
    <property type="entry name" value="Fimbrin, putative"/>
    <property type="match status" value="1"/>
</dbReference>
<dbReference type="CDD" id="cd21294">
    <property type="entry name" value="CH_FIMB_rpt1"/>
    <property type="match status" value="1"/>
</dbReference>
<dbReference type="CDD" id="cd21303">
    <property type="entry name" value="CH_FIMB_rpt4"/>
    <property type="match status" value="1"/>
</dbReference>
<keyword evidence="1 8" id="KW-0853">WD repeat</keyword>
<dbReference type="InterPro" id="IPR011992">
    <property type="entry name" value="EF-hand-dom_pair"/>
</dbReference>
<dbReference type="InterPro" id="IPR001715">
    <property type="entry name" value="CH_dom"/>
</dbReference>
<feature type="region of interest" description="Disordered" evidence="10">
    <location>
        <begin position="695"/>
        <end position="720"/>
    </location>
</feature>
<feature type="domain" description="Calponin-homology (CH)" evidence="11">
    <location>
        <begin position="1904"/>
        <end position="2014"/>
    </location>
</feature>
<dbReference type="InterPro" id="IPR019775">
    <property type="entry name" value="WD40_repeat_CS"/>
</dbReference>
<reference evidence="14 15" key="1">
    <citation type="submission" date="2017-05" db="EMBL/GenBank/DDBJ databases">
        <title>The Genome Sequence of Candida krusei Ckrusei653.</title>
        <authorList>
            <person name="Cuomo C."/>
            <person name="Forche A."/>
            <person name="Young S."/>
            <person name="Abouelleil A."/>
            <person name="Cao P."/>
            <person name="Chapman S."/>
            <person name="Cusick C."/>
            <person name="Shea T."/>
            <person name="Nusbaum C."/>
            <person name="Birren B."/>
        </authorList>
    </citation>
    <scope>NUCLEOTIDE SEQUENCE [LARGE SCALE GENOMIC DNA]</scope>
    <source>
        <strain evidence="14 15">Ckrusei653</strain>
    </source>
</reference>
<feature type="coiled-coil region" evidence="9">
    <location>
        <begin position="1450"/>
        <end position="1477"/>
    </location>
</feature>
<comment type="similarity">
    <text evidence="6">Belongs to the WD repeat WDR59 family.</text>
</comment>
<evidence type="ECO:0000256" key="1">
    <source>
        <dbReference type="ARBA" id="ARBA00022574"/>
    </source>
</evidence>
<dbReference type="SUPFAM" id="SSF50978">
    <property type="entry name" value="WD40 repeat-like"/>
    <property type="match status" value="1"/>
</dbReference>
<dbReference type="InterPro" id="IPR001589">
    <property type="entry name" value="Actinin_actin-bd_CS"/>
</dbReference>
<dbReference type="PROSITE" id="PS00678">
    <property type="entry name" value="WD_REPEATS_1"/>
    <property type="match status" value="1"/>
</dbReference>
<keyword evidence="5" id="KW-0009">Actin-binding</keyword>
<comment type="caution">
    <text evidence="14">The sequence shown here is derived from an EMBL/GenBank/DDBJ whole genome shotgun (WGS) entry which is preliminary data.</text>
</comment>
<dbReference type="GO" id="GO:0051015">
    <property type="term" value="F:actin filament binding"/>
    <property type="evidence" value="ECO:0007669"/>
    <property type="project" value="UniProtKB-ARBA"/>
</dbReference>
<dbReference type="PANTHER" id="PTHR46170">
    <property type="entry name" value="GATOR COMPLEX PROTEIN WDR59"/>
    <property type="match status" value="1"/>
</dbReference>
<feature type="domain" description="Calponin-homology (CH)" evidence="11">
    <location>
        <begin position="1632"/>
        <end position="1752"/>
    </location>
</feature>
<keyword evidence="2" id="KW-0479">Metal-binding</keyword>
<dbReference type="GO" id="GO:0110009">
    <property type="term" value="P:formin-nucleated actin cable organization"/>
    <property type="evidence" value="ECO:0007669"/>
    <property type="project" value="UniProtKB-ARBA"/>
</dbReference>
<evidence type="ECO:0000256" key="10">
    <source>
        <dbReference type="SAM" id="MobiDB-lite"/>
    </source>
</evidence>
<gene>
    <name evidence="14" type="ORF">CAS74_001715</name>
</gene>